<proteinExistence type="predicted"/>
<sequence>MTAHSKKDVESLMQRLQERHEALVEIMRGRESMKLTATGEVPALFVRAEDIRFAVDDVATALKEIKARLGKG</sequence>
<dbReference type="EMBL" id="CP117430">
    <property type="protein sequence ID" value="WLI20326.1"/>
    <property type="molecule type" value="Genomic_DNA"/>
</dbReference>
<evidence type="ECO:0000313" key="1">
    <source>
        <dbReference type="EMBL" id="WLI20326.1"/>
    </source>
</evidence>
<evidence type="ECO:0000313" key="2">
    <source>
        <dbReference type="Proteomes" id="UP001230768"/>
    </source>
</evidence>
<accession>A0ABY9GWZ7</accession>
<organism evidence="1 2">
    <name type="scientific">Pseudomonas wuhanensis</name>
    <dbReference type="NCBI Taxonomy" id="2954098"/>
    <lineage>
        <taxon>Bacteria</taxon>
        <taxon>Pseudomonadati</taxon>
        <taxon>Pseudomonadota</taxon>
        <taxon>Gammaproteobacteria</taxon>
        <taxon>Pseudomonadales</taxon>
        <taxon>Pseudomonadaceae</taxon>
        <taxon>Pseudomonas</taxon>
    </lineage>
</organism>
<gene>
    <name evidence="1" type="ORF">PSH88_09935</name>
</gene>
<protein>
    <submittedName>
        <fullName evidence="1">Uncharacterized protein</fullName>
    </submittedName>
</protein>
<name>A0ABY9GWZ7_9PSED</name>
<dbReference type="RefSeq" id="WP_305426052.1">
    <property type="nucleotide sequence ID" value="NZ_CP117430.1"/>
</dbReference>
<keyword evidence="2" id="KW-1185">Reference proteome</keyword>
<dbReference type="Proteomes" id="UP001230768">
    <property type="component" value="Chromosome"/>
</dbReference>
<reference evidence="1 2" key="1">
    <citation type="submission" date="2023-02" db="EMBL/GenBank/DDBJ databases">
        <title>Evolution of Hrp T3SS in non-pathogenic Pseudomonas fluorescens.</title>
        <authorList>
            <person name="Liao K."/>
            <person name="Wei H."/>
            <person name="Gu Y."/>
        </authorList>
    </citation>
    <scope>NUCLEOTIDE SEQUENCE [LARGE SCALE GENOMIC DNA]</scope>
    <source>
        <strain evidence="1 2">FP607</strain>
    </source>
</reference>